<feature type="compositionally biased region" description="Basic and acidic residues" evidence="1">
    <location>
        <begin position="288"/>
        <end position="305"/>
    </location>
</feature>
<dbReference type="InterPro" id="IPR047951">
    <property type="entry name" value="Transpos_ISL3"/>
</dbReference>
<dbReference type="Proteomes" id="UP000298774">
    <property type="component" value="Chromosome"/>
</dbReference>
<proteinExistence type="predicted"/>
<feature type="domain" description="HTH IS21-type" evidence="2">
    <location>
        <begin position="309"/>
        <end position="371"/>
    </location>
</feature>
<dbReference type="EMBL" id="JAWXYC010000004">
    <property type="protein sequence ID" value="MDX5953067.1"/>
    <property type="molecule type" value="Genomic_DNA"/>
</dbReference>
<keyword evidence="6" id="KW-1185">Reference proteome</keyword>
<dbReference type="InterPro" id="IPR002560">
    <property type="entry name" value="Transposase_DDE"/>
</dbReference>
<dbReference type="Proteomes" id="UP001277471">
    <property type="component" value="Unassembled WGS sequence"/>
</dbReference>
<dbReference type="GeneID" id="56450268"/>
<dbReference type="InterPro" id="IPR017894">
    <property type="entry name" value="HTH_IS21_transposase_type"/>
</dbReference>
<protein>
    <submittedName>
        <fullName evidence="4">ISL3-like element ISAzba9 family transposase</fullName>
    </submittedName>
</protein>
<dbReference type="EMBL" id="CP032339">
    <property type="protein sequence ID" value="QCO09507.1"/>
    <property type="molecule type" value="Genomic_DNA"/>
</dbReference>
<dbReference type="PANTHER" id="PTHR33498:SF1">
    <property type="entry name" value="TRANSPOSASE FOR INSERTION SEQUENCE ELEMENT IS1557"/>
    <property type="match status" value="1"/>
</dbReference>
<dbReference type="Pfam" id="PF14690">
    <property type="entry name" value="Zn_ribbon_ISL3"/>
    <property type="match status" value="1"/>
</dbReference>
<name>A0A4D8QH08_AZOBR</name>
<sequence>MVLSLNLSLHSIGFLPGLHIIDQIDHGSPRLTLRAQQTTVSAPCTACGTPSRRIHGSYWRSLGDLACFGRPTVLLVRVRRFRCTAPTCSRRTFAESLPGIAQWRSRQTDRLRSVHRSIGLALGGNPGARHAVAMGMPISRTTLLRRVRAGGNKPIPPVTVLGVDDWAWRKGHRYGTILCDLERRRVIDLLPDRSADTLAAWLMTHPGISVVARDRAGAYAEGVARGAPEAIQVADRWHLLRNASDALRGVLEHHHRDLREAARTAALKPEPLTLEENRSEPAAPPSETEQRPLRAAERRSRAAQERRDARFAEVARLREQGMALKAIARATGIERKTVRRWLRAGHAPTWRHAARATSILDPYRAHLEERWQAGCRNGAALWRDLKGRGFAGQYSVVRNWAMQRRREDPILRKSTGPVRHSAATRVTEPPTPRRAVRLLTTALDALSEEDRQFVISLRDRSPAIATAADLISRFTTMVKDKTPTMFDGWLRETEASALGPFAAGIRRDEDAVRAALTEPWSSGQVEGHVNRLKVIKRDMYGRAGFDLLRSRVLAHA</sequence>
<evidence type="ECO:0000313" key="5">
    <source>
        <dbReference type="Proteomes" id="UP000298774"/>
    </source>
</evidence>
<dbReference type="AlphaFoldDB" id="A0A4D8QH08"/>
<dbReference type="Gene3D" id="1.10.10.60">
    <property type="entry name" value="Homeodomain-like"/>
    <property type="match status" value="1"/>
</dbReference>
<reference evidence="3 6" key="2">
    <citation type="submission" date="2023-11" db="EMBL/GenBank/DDBJ databases">
        <title>MicrobeMod: A computational toolkit for identifying prokaryotic methylation and restriction-modification with nanopore sequencing.</title>
        <authorList>
            <person name="Crits-Christoph A."/>
            <person name="Kang S.C."/>
            <person name="Lee H."/>
            <person name="Ostrov N."/>
        </authorList>
    </citation>
    <scope>NUCLEOTIDE SEQUENCE [LARGE SCALE GENOMIC DNA]</scope>
    <source>
        <strain evidence="3 6">ATCC 29145</strain>
    </source>
</reference>
<evidence type="ECO:0000313" key="6">
    <source>
        <dbReference type="Proteomes" id="UP001277471"/>
    </source>
</evidence>
<dbReference type="RefSeq" id="WP_076612189.1">
    <property type="nucleotide sequence ID" value="NZ_CP012914.1"/>
</dbReference>
<reference evidence="4 5" key="1">
    <citation type="submission" date="2018-09" db="EMBL/GenBank/DDBJ databases">
        <title>Whole genome based analysis of evolution and adaptive divergence in Indian and Brazilian strains of Azospirillum brasilense.</title>
        <authorList>
            <person name="Singh C."/>
            <person name="Tripathi A.K."/>
        </authorList>
    </citation>
    <scope>NUCLEOTIDE SEQUENCE [LARGE SCALE GENOMIC DNA]</scope>
    <source>
        <strain evidence="4 5">MTCC4038</strain>
    </source>
</reference>
<accession>A0A4D8QH08</accession>
<gene>
    <name evidence="4" type="ORF">D3868_10945</name>
    <name evidence="3" type="ORF">SIM66_17965</name>
</gene>
<evidence type="ECO:0000256" key="1">
    <source>
        <dbReference type="SAM" id="MobiDB-lite"/>
    </source>
</evidence>
<evidence type="ECO:0000313" key="3">
    <source>
        <dbReference type="EMBL" id="MDX5953067.1"/>
    </source>
</evidence>
<feature type="region of interest" description="Disordered" evidence="1">
    <location>
        <begin position="267"/>
        <end position="305"/>
    </location>
</feature>
<dbReference type="PROSITE" id="PS50531">
    <property type="entry name" value="HTH_IS21"/>
    <property type="match status" value="1"/>
</dbReference>
<dbReference type="Pfam" id="PF01610">
    <property type="entry name" value="DDE_Tnp_ISL3"/>
    <property type="match status" value="2"/>
</dbReference>
<dbReference type="PANTHER" id="PTHR33498">
    <property type="entry name" value="TRANSPOSASE FOR INSERTION SEQUENCE ELEMENT IS1557"/>
    <property type="match status" value="1"/>
</dbReference>
<evidence type="ECO:0000313" key="4">
    <source>
        <dbReference type="EMBL" id="QCO09507.1"/>
    </source>
</evidence>
<evidence type="ECO:0000259" key="2">
    <source>
        <dbReference type="PROSITE" id="PS50531"/>
    </source>
</evidence>
<organism evidence="4 5">
    <name type="scientific">Azospirillum brasilense</name>
    <dbReference type="NCBI Taxonomy" id="192"/>
    <lineage>
        <taxon>Bacteria</taxon>
        <taxon>Pseudomonadati</taxon>
        <taxon>Pseudomonadota</taxon>
        <taxon>Alphaproteobacteria</taxon>
        <taxon>Rhodospirillales</taxon>
        <taxon>Azospirillaceae</taxon>
        <taxon>Azospirillum</taxon>
    </lineage>
</organism>
<dbReference type="InterPro" id="IPR029261">
    <property type="entry name" value="Transposase_Znf"/>
</dbReference>
<dbReference type="NCBIfam" id="NF033550">
    <property type="entry name" value="transpos_ISL3"/>
    <property type="match status" value="1"/>
</dbReference>